<comment type="similarity">
    <text evidence="1">Belongs to the methyltransferase superfamily. NTM1 family.</text>
</comment>
<dbReference type="PANTHER" id="PTHR12753:SF2">
    <property type="entry name" value="N-TERMINAL XAA-PRO-LYS N-METHYLTRANSFERASE 2"/>
    <property type="match status" value="1"/>
</dbReference>
<dbReference type="RefSeq" id="XP_015261693.1">
    <property type="nucleotide sequence ID" value="XM_015406207.1"/>
</dbReference>
<dbReference type="GO" id="GO:0032259">
    <property type="term" value="P:methylation"/>
    <property type="evidence" value="ECO:0007669"/>
    <property type="project" value="UniProtKB-KW"/>
</dbReference>
<dbReference type="InterPro" id="IPR029063">
    <property type="entry name" value="SAM-dependent_MTases_sf"/>
</dbReference>
<evidence type="ECO:0000256" key="4">
    <source>
        <dbReference type="ARBA" id="ARBA00022691"/>
    </source>
</evidence>
<protein>
    <submittedName>
        <fullName evidence="6">Alpha N-terminal protein methyltransferase 1B</fullName>
    </submittedName>
</protein>
<dbReference type="GO" id="GO:0008168">
    <property type="term" value="F:methyltransferase activity"/>
    <property type="evidence" value="ECO:0007669"/>
    <property type="project" value="UniProtKB-KW"/>
</dbReference>
<dbReference type="SUPFAM" id="SSF53335">
    <property type="entry name" value="S-adenosyl-L-methionine-dependent methyltransferases"/>
    <property type="match status" value="1"/>
</dbReference>
<dbReference type="Gene3D" id="3.40.50.150">
    <property type="entry name" value="Vaccinia Virus protein VP39"/>
    <property type="match status" value="1"/>
</dbReference>
<evidence type="ECO:0000256" key="2">
    <source>
        <dbReference type="ARBA" id="ARBA00022603"/>
    </source>
</evidence>
<gene>
    <name evidence="6" type="primary">METTL11B</name>
</gene>
<reference evidence="6" key="1">
    <citation type="submission" date="2025-08" db="UniProtKB">
        <authorList>
            <consortium name="RefSeq"/>
        </authorList>
    </citation>
    <scope>IDENTIFICATION</scope>
</reference>
<dbReference type="CDD" id="cd02440">
    <property type="entry name" value="AdoMet_MTases"/>
    <property type="match status" value="1"/>
</dbReference>
<keyword evidence="5" id="KW-1185">Reference proteome</keyword>
<evidence type="ECO:0000256" key="1">
    <source>
        <dbReference type="ARBA" id="ARBA00009059"/>
    </source>
</evidence>
<keyword evidence="2 6" id="KW-0489">Methyltransferase</keyword>
<evidence type="ECO:0000313" key="5">
    <source>
        <dbReference type="Proteomes" id="UP000694871"/>
    </source>
</evidence>
<keyword evidence="4" id="KW-0949">S-adenosyl-L-methionine</keyword>
<name>A0ABM1JJQ6_GEKJA</name>
<evidence type="ECO:0000313" key="6">
    <source>
        <dbReference type="RefSeq" id="XP_015261693.1"/>
    </source>
</evidence>
<accession>A0ABM1JJQ6</accession>
<evidence type="ECO:0000256" key="3">
    <source>
        <dbReference type="ARBA" id="ARBA00022679"/>
    </source>
</evidence>
<dbReference type="InterPro" id="IPR008576">
    <property type="entry name" value="MeTrfase_NTM1"/>
</dbReference>
<dbReference type="Pfam" id="PF05891">
    <property type="entry name" value="Methyltransf_PK"/>
    <property type="match status" value="1"/>
</dbReference>
<organism evidence="5 6">
    <name type="scientific">Gekko japonicus</name>
    <name type="common">Schlegel's Japanese gecko</name>
    <dbReference type="NCBI Taxonomy" id="146911"/>
    <lineage>
        <taxon>Eukaryota</taxon>
        <taxon>Metazoa</taxon>
        <taxon>Chordata</taxon>
        <taxon>Craniata</taxon>
        <taxon>Vertebrata</taxon>
        <taxon>Euteleostomi</taxon>
        <taxon>Lepidosauria</taxon>
        <taxon>Squamata</taxon>
        <taxon>Bifurcata</taxon>
        <taxon>Gekkota</taxon>
        <taxon>Gekkonidae</taxon>
        <taxon>Gekkoninae</taxon>
        <taxon>Gekko</taxon>
    </lineage>
</organism>
<dbReference type="PANTHER" id="PTHR12753">
    <property type="entry name" value="AD-003 - RELATED"/>
    <property type="match status" value="1"/>
</dbReference>
<dbReference type="GeneID" id="107106117"/>
<sequence length="316" mass="35882">MDTTEYMGAHLAFKSRWHKTDEELCRHSMSFILHKAIRNDFFQSYLYLLEKLPLVKLYAVTSEVINGEMQFYARAKHFYREVPASEEGMMGDFVELSSTDVASSREFLRDLVGGPGKAGTDFALDCGSGIGRVSKHVLLPFFKHVELVDMMENFLAEAQNYLHGYKRKVDMYHCCGLQDFTPAPGKYDVIWIQWVSGNLTDKDLLGFLIRCQNGLKENGIVILKDNVARQGCVLDQVDSSVIRDLNILSSLIEKSGLTILRQQRQEGFPETCVPVWMMALQKSPTRARNGVTGTGLELKDFDLRERENEAAHGKPR</sequence>
<keyword evidence="3" id="KW-0808">Transferase</keyword>
<dbReference type="Proteomes" id="UP000694871">
    <property type="component" value="Unplaced"/>
</dbReference>
<proteinExistence type="inferred from homology"/>